<feature type="domain" description="DUF4114" evidence="5">
    <location>
        <begin position="1691"/>
        <end position="1766"/>
    </location>
</feature>
<dbReference type="RefSeq" id="WP_012410595.1">
    <property type="nucleotide sequence ID" value="NC_010628.1"/>
</dbReference>
<reference evidence="7" key="1">
    <citation type="submission" date="2008-04" db="EMBL/GenBank/DDBJ databases">
        <title>Complete sequence of chromosome of Nostoc punctiforme ATCC 29133.</title>
        <authorList>
            <consortium name="US DOE Joint Genome Institute"/>
            <person name="Copeland A."/>
            <person name="Lucas S."/>
            <person name="Lapidus A."/>
            <person name="Glavina del Rio T."/>
            <person name="Dalin E."/>
            <person name="Tice H."/>
            <person name="Pitluck S."/>
            <person name="Chain P."/>
            <person name="Malfatti S."/>
            <person name="Shin M."/>
            <person name="Vergez L."/>
            <person name="Schmutz J."/>
            <person name="Larimer F."/>
            <person name="Land M."/>
            <person name="Hauser L."/>
            <person name="Kyrpides N."/>
            <person name="Kim E."/>
            <person name="Meeks J.C."/>
            <person name="Elhai J."/>
            <person name="Campbell E.L."/>
            <person name="Thiel T."/>
            <person name="Longmire J."/>
            <person name="Potts M."/>
            <person name="Atlas R."/>
        </authorList>
    </citation>
    <scope>NUCLEOTIDE SEQUENCE [LARGE SCALE GENOMIC DNA]</scope>
    <source>
        <strain evidence="7">ATCC 29133 / PCC 73102</strain>
    </source>
</reference>
<dbReference type="GO" id="GO:0008305">
    <property type="term" value="C:integrin complex"/>
    <property type="evidence" value="ECO:0007669"/>
    <property type="project" value="InterPro"/>
</dbReference>
<keyword evidence="7" id="KW-1185">Reference proteome</keyword>
<protein>
    <submittedName>
        <fullName evidence="6">FG-GAP repeat protein</fullName>
        <ecNumber evidence="6">3.1.4.50</ecNumber>
    </submittedName>
</protein>
<dbReference type="KEGG" id="npu:Npun_R4253"/>
<gene>
    <name evidence="6" type="ordered locus">Npun_R4253</name>
</gene>
<dbReference type="eggNOG" id="COG2931">
    <property type="taxonomic scope" value="Bacteria"/>
</dbReference>
<dbReference type="GO" id="GO:0004621">
    <property type="term" value="F:glycosylphosphatidylinositol phospholipase D activity"/>
    <property type="evidence" value="ECO:0007669"/>
    <property type="project" value="UniProtKB-EC"/>
</dbReference>
<dbReference type="SMART" id="SM00191">
    <property type="entry name" value="Int_alpha"/>
    <property type="match status" value="21"/>
</dbReference>
<dbReference type="GO" id="GO:0007155">
    <property type="term" value="P:cell adhesion"/>
    <property type="evidence" value="ECO:0007669"/>
    <property type="project" value="InterPro"/>
</dbReference>
<name>B2J8Z0_NOSP7</name>
<evidence type="ECO:0000313" key="6">
    <source>
        <dbReference type="EMBL" id="ACC82628.1"/>
    </source>
</evidence>
<dbReference type="STRING" id="63737.Npun_R4253"/>
<dbReference type="Pfam" id="PF13448">
    <property type="entry name" value="DUF4114"/>
    <property type="match status" value="1"/>
</dbReference>
<reference evidence="6 7" key="2">
    <citation type="journal article" date="2013" name="Plant Physiol.">
        <title>A Nostoc punctiforme Sugar Transporter Necessary to Establish a Cyanobacterium-Plant Symbiosis.</title>
        <authorList>
            <person name="Ekman M."/>
            <person name="Picossi S."/>
            <person name="Campbell E.L."/>
            <person name="Meeks J.C."/>
            <person name="Flores E."/>
        </authorList>
    </citation>
    <scope>NUCLEOTIDE SEQUENCE [LARGE SCALE GENOMIC DNA]</scope>
    <source>
        <strain evidence="7">ATCC 29133 / PCC 73102</strain>
    </source>
</reference>
<keyword evidence="1" id="KW-0732">Signal</keyword>
<dbReference type="InterPro" id="IPR028994">
    <property type="entry name" value="Integrin_alpha_N"/>
</dbReference>
<dbReference type="Proteomes" id="UP000001191">
    <property type="component" value="Chromosome"/>
</dbReference>
<dbReference type="HOGENOM" id="CLU_238841_0_0_3"/>
<dbReference type="Pfam" id="PF01839">
    <property type="entry name" value="FG-GAP"/>
    <property type="match status" value="18"/>
</dbReference>
<dbReference type="PANTHER" id="PTHR23221:SF7">
    <property type="entry name" value="PHOSPHATIDYLINOSITOL-GLYCAN-SPECIFIC PHOSPHOLIPASE D"/>
    <property type="match status" value="1"/>
</dbReference>
<proteinExistence type="predicted"/>
<dbReference type="PRINTS" id="PR01185">
    <property type="entry name" value="INTEGRINA"/>
</dbReference>
<dbReference type="EnsemblBacteria" id="ACC82628">
    <property type="protein sequence ID" value="ACC82628"/>
    <property type="gene ID" value="Npun_R4253"/>
</dbReference>
<evidence type="ECO:0000256" key="3">
    <source>
        <dbReference type="ARBA" id="ARBA00022801"/>
    </source>
</evidence>
<dbReference type="PANTHER" id="PTHR23221">
    <property type="entry name" value="GLYCOSYLPHOSPHATIDYLINOSITOL PHOSPHOLIPASE D"/>
    <property type="match status" value="1"/>
</dbReference>
<keyword evidence="3 6" id="KW-0378">Hydrolase</keyword>
<keyword evidence="4" id="KW-0325">Glycoprotein</keyword>
<dbReference type="EMBL" id="CP001037">
    <property type="protein sequence ID" value="ACC82628.1"/>
    <property type="molecule type" value="Genomic_DNA"/>
</dbReference>
<dbReference type="InterPro" id="IPR025193">
    <property type="entry name" value="DUF4114"/>
</dbReference>
<dbReference type="Gene3D" id="2.130.10.130">
    <property type="entry name" value="Integrin alpha, N-terminal"/>
    <property type="match status" value="13"/>
</dbReference>
<sequence length="1770" mass="177017">MADIFNLSSLDGNNGFTLNGNASDSSGNSVSNAGDINGDNIDDLIIGAPGAGKSYVVFGSTNGFNTSLNLSDLNGSNGFTINGSSSDSSGTSVSNAGDINNDGIGDLIIGASGAALGAGQSYIVFGSRNSFNANLDLSSLDGSNGFVINGINGRNSDGISDSSGTSVSNAGDINGDNIDDLIIGAPSAVSGGGQSYVVFGSSSAFSASLNLSDLNGSNGFAINGNSTDSSGNSVSSAGDVNRDGIGDLIIGAQGTGKSYVVFGSTTAFSANFDLSSLNGSNGFVINGNANDFFGASVSNAGDVNNDDIDDLIIGAYNTASGAGQSYVVFGSSSGFSESLNLSDLNGSNGFTIKGINGNDVSGYSVSAAGDVNDDDIADLIIGAPFALAGAGQSYVVFGSSNGFSESLDLSNLDPSQGFAINGINATDSSATSVSAAGDINNDGADDLLVGAPGAGQTYVIFGTPKPQPEPEPEPQPQPQVIFNLSDLNGSNGFTLNGNASDSSGNSVSNAGDINGDNIDDLIIGAPGAGKSYVVFGSTNGFNTSLNLSDLNGSNGFTINGSSSDSSGTSVSNAGDINNDGIGDLIIGASGAALGAGQSYIVFGSRNSFNANLDLSSLDGSNGFVINGINGRNSDGISDSSGTSVSNAGDINGDNIDDLIIGAPSAVSGGGQSYVVFGSSSAFSASLNLSDLNGSNGFAINGNSTDSSGNSVSSAGDVNRDGIGDLIIGAQGTGKSYVVFGSTTAFSANFDLSSLNGSNGFVINGNANDFFGASVSNAGDVNNDDIDDLIIGAYNTASGAGQSYVVFGSSSGFSESLNLSDLNGSNGFTIKGINGNDVSGYSVSAAGDVNDDDIADLIIGAPFALAGAGQSYVVFGSSNGFSESLDLSNLDSSQGFAINGINATDSSATSVSAAGDINNDGADDLLVGAPGAGQTYVIFGTPKPQPEPEPQPQPQVIFNLSDLNGSNGFTLNGNASDSSGNSVSNAGDINGDNIDDLIIGAPGAGKSYVVFGSTNGFNTSLNLSDLNGSNGFTINGSSSDSSGTSVSNAGDINNDGIGDLIIGASGAALGAGQSYIVFGSRNSFNANLDLSSLDGSNGFVINGINGRNSDGISDSSGTSVSNAGDINGDNIDDLIIGAPSAVSGGGQSYVVFGSSSAFSASLNLSDLNGSNGFAINGNSTDSSGNSVSSAGDVNRDGIGDLIIGAQGTGKSYVVFGSTTAFSANFDLSSLNGSNGFVINGNANDFFGASVSNAGDVNNDDIDDLIIGAYNTASGAGQSYVVFGSSSGFSESLNLSDLNGSNGFTIKGINGNDVSGYSVSAAGDVNDDDIADLIIGAPFALAGAGQSYVVFGSSNGFSESLDLSNLDSSQGFAINGINATDSSATSVSAAGDINNDGADDLLVGAPGAGQTYVIFGTPKPQPEPEPQSPELTNSGNDVFNIKGENDTVTLQVAIAGSNSSLVNEFGVYTVDDATGEIDGIAPGEAGYARKALERGQVILSAIANPPNGFSNNLLNASLELPSDTNLRFYLVKNSTTDNVLTNITPITDVLFSDPSNQKITSLDNNAFSLAWKDGSGNSTNDFQNLVVRIQPTTEALPLGTNLQGQPQGELIDLRDVEQQVTANFAINREAAFNNFVGFYKVADENGGIDTNGDGKGDILVGQAGYTEAALRQRVAGIDLTVNNQGTASYTGTFEPGSIFAPFIIINGRPDAVLDSNPNNDPAVYFPFLGANSDKVDHIRLLGNNTFGFEDLAGGGDKDFNDVIVRVNLSVPS</sequence>
<evidence type="ECO:0000313" key="7">
    <source>
        <dbReference type="Proteomes" id="UP000001191"/>
    </source>
</evidence>
<dbReference type="PROSITE" id="PS51470">
    <property type="entry name" value="FG_GAP"/>
    <property type="match status" value="3"/>
</dbReference>
<keyword evidence="2" id="KW-0677">Repeat</keyword>
<organism evidence="6 7">
    <name type="scientific">Nostoc punctiforme (strain ATCC 29133 / PCC 73102)</name>
    <dbReference type="NCBI Taxonomy" id="63737"/>
    <lineage>
        <taxon>Bacteria</taxon>
        <taxon>Bacillati</taxon>
        <taxon>Cyanobacteriota</taxon>
        <taxon>Cyanophyceae</taxon>
        <taxon>Nostocales</taxon>
        <taxon>Nostocaceae</taxon>
        <taxon>Nostoc</taxon>
    </lineage>
</organism>
<dbReference type="InterPro" id="IPR013519">
    <property type="entry name" value="Int_alpha_beta-p"/>
</dbReference>
<accession>B2J8Z0</accession>
<dbReference type="OrthoDB" id="517984at2"/>
<dbReference type="PhylomeDB" id="B2J8Z0"/>
<dbReference type="InterPro" id="IPR013517">
    <property type="entry name" value="FG-GAP"/>
</dbReference>
<evidence type="ECO:0000256" key="1">
    <source>
        <dbReference type="ARBA" id="ARBA00022729"/>
    </source>
</evidence>
<dbReference type="EC" id="3.1.4.50" evidence="6"/>
<evidence type="ECO:0000256" key="2">
    <source>
        <dbReference type="ARBA" id="ARBA00022737"/>
    </source>
</evidence>
<evidence type="ECO:0000259" key="5">
    <source>
        <dbReference type="Pfam" id="PF13448"/>
    </source>
</evidence>
<dbReference type="SUPFAM" id="SSF69318">
    <property type="entry name" value="Integrin alpha N-terminal domain"/>
    <property type="match status" value="6"/>
</dbReference>
<evidence type="ECO:0000256" key="4">
    <source>
        <dbReference type="ARBA" id="ARBA00023180"/>
    </source>
</evidence>
<dbReference type="InterPro" id="IPR000413">
    <property type="entry name" value="Integrin_alpha"/>
</dbReference>